<dbReference type="KEGG" id="tes:BW730_06300"/>
<feature type="compositionally biased region" description="Gly residues" evidence="1">
    <location>
        <begin position="28"/>
        <end position="43"/>
    </location>
</feature>
<feature type="compositionally biased region" description="Low complexity" evidence="1">
    <location>
        <begin position="62"/>
        <end position="72"/>
    </location>
</feature>
<evidence type="ECO:0000256" key="1">
    <source>
        <dbReference type="SAM" id="MobiDB-lite"/>
    </source>
</evidence>
<organism evidence="2 3">
    <name type="scientific">Tessaracoccus aquimaris</name>
    <dbReference type="NCBI Taxonomy" id="1332264"/>
    <lineage>
        <taxon>Bacteria</taxon>
        <taxon>Bacillati</taxon>
        <taxon>Actinomycetota</taxon>
        <taxon>Actinomycetes</taxon>
        <taxon>Propionibacteriales</taxon>
        <taxon>Propionibacteriaceae</taxon>
        <taxon>Tessaracoccus</taxon>
    </lineage>
</organism>
<dbReference type="RefSeq" id="WP_077685509.1">
    <property type="nucleotide sequence ID" value="NZ_CP019606.1"/>
</dbReference>
<accession>A0A1Q2CM48</accession>
<evidence type="ECO:0000313" key="2">
    <source>
        <dbReference type="EMBL" id="AQP47182.1"/>
    </source>
</evidence>
<sequence>MVVVDGVDEPGLSVDGPVGRRVRREAGDLGGGRGSGSGFGADGAVGPVLPGDVGDDAVDVEPGAGPASPAGSRGHSDAALTAAKPVTTAAPQIAIRCCLFNADMDVSWGWAVPLTL</sequence>
<evidence type="ECO:0000313" key="3">
    <source>
        <dbReference type="Proteomes" id="UP000188145"/>
    </source>
</evidence>
<keyword evidence="3" id="KW-1185">Reference proteome</keyword>
<dbReference type="STRING" id="1332264.BW730_06300"/>
<protein>
    <submittedName>
        <fullName evidence="2">Uncharacterized protein</fullName>
    </submittedName>
</protein>
<feature type="region of interest" description="Disordered" evidence="1">
    <location>
        <begin position="1"/>
        <end position="79"/>
    </location>
</feature>
<dbReference type="Proteomes" id="UP000188145">
    <property type="component" value="Chromosome"/>
</dbReference>
<name>A0A1Q2CM48_9ACTN</name>
<dbReference type="AlphaFoldDB" id="A0A1Q2CM48"/>
<proteinExistence type="predicted"/>
<dbReference type="EMBL" id="CP019606">
    <property type="protein sequence ID" value="AQP47182.1"/>
    <property type="molecule type" value="Genomic_DNA"/>
</dbReference>
<gene>
    <name evidence="2" type="ORF">BW730_06300</name>
</gene>
<reference evidence="3" key="1">
    <citation type="submission" date="2017-02" db="EMBL/GenBank/DDBJ databases">
        <title>Tessaracoccus aquaemaris sp. nov., isolated from the intestine of a Korean rockfish, Sebastes schlegelii, in a marine aquaculture pond.</title>
        <authorList>
            <person name="Tak E.J."/>
            <person name="Bae J.-W."/>
        </authorList>
    </citation>
    <scope>NUCLEOTIDE SEQUENCE [LARGE SCALE GENOMIC DNA]</scope>
    <source>
        <strain evidence="3">NSG39</strain>
    </source>
</reference>